<evidence type="ECO:0000313" key="1">
    <source>
        <dbReference type="EMBL" id="CAA9496815.1"/>
    </source>
</evidence>
<dbReference type="InterPro" id="IPR045423">
    <property type="entry name" value="DUF6510"/>
</dbReference>
<dbReference type="AlphaFoldDB" id="A0A6J4SEJ7"/>
<gene>
    <name evidence="1" type="ORF">AVDCRST_MAG12-2413</name>
</gene>
<name>A0A6J4SEJ7_9ACTN</name>
<dbReference type="EMBL" id="CADCVK010000354">
    <property type="protein sequence ID" value="CAA9496815.1"/>
    <property type="molecule type" value="Genomic_DNA"/>
</dbReference>
<accession>A0A6J4SEJ7</accession>
<reference evidence="1" key="1">
    <citation type="submission" date="2020-02" db="EMBL/GenBank/DDBJ databases">
        <authorList>
            <person name="Meier V. D."/>
        </authorList>
    </citation>
    <scope>NUCLEOTIDE SEQUENCE</scope>
    <source>
        <strain evidence="1">AVDCRST_MAG12</strain>
    </source>
</reference>
<organism evidence="1">
    <name type="scientific">uncultured Rubrobacteraceae bacterium</name>
    <dbReference type="NCBI Taxonomy" id="349277"/>
    <lineage>
        <taxon>Bacteria</taxon>
        <taxon>Bacillati</taxon>
        <taxon>Actinomycetota</taxon>
        <taxon>Rubrobacteria</taxon>
        <taxon>Rubrobacterales</taxon>
        <taxon>Rubrobacteraceae</taxon>
        <taxon>environmental samples</taxon>
    </lineage>
</organism>
<sequence length="101" mass="10976">MDEELRLDGNAAAGSLGEVFPFEMTMAKVACDRCASENFVGALMVYKPMTLGTVVRCTSCDNVLMRVVHNSGHYWLEMRGARYLRIPDGSSVAPGEAAAEE</sequence>
<protein>
    <submittedName>
        <fullName evidence="1">Uncharacterized protein</fullName>
    </submittedName>
</protein>
<dbReference type="Pfam" id="PF20120">
    <property type="entry name" value="DUF6510"/>
    <property type="match status" value="1"/>
</dbReference>
<proteinExistence type="predicted"/>